<dbReference type="EMBL" id="CAJVRL010000070">
    <property type="protein sequence ID" value="CAG8956384.1"/>
    <property type="molecule type" value="Genomic_DNA"/>
</dbReference>
<comment type="caution">
    <text evidence="1">The sequence shown here is derived from an EMBL/GenBank/DDBJ whole genome shotgun (WGS) entry which is preliminary data.</text>
</comment>
<dbReference type="AlphaFoldDB" id="A0A9N9KYW4"/>
<proteinExistence type="predicted"/>
<accession>A0A9N9KYW4</accession>
<dbReference type="Proteomes" id="UP000696280">
    <property type="component" value="Unassembled WGS sequence"/>
</dbReference>
<keyword evidence="2" id="KW-1185">Reference proteome</keyword>
<sequence>MVALPWNVPDAPNNQGSSSLPLQNFVLNKSTAGHHQQPHTLQINALLVRSSTLGAHYSDDFNWRRQWTCSPSLKGHEQSEDIQTTAQCIEKHLSYRNGNCYYPVLVRMPATGIIAIQDKHRMGHSQVGIVSSEPLNGRQRARGFHRASSPDRLPDRLPSRLADPGLAMIESLCHTQQIN</sequence>
<protein>
    <submittedName>
        <fullName evidence="1">Uncharacterized protein</fullName>
    </submittedName>
</protein>
<name>A0A9N9KYW4_9HELO</name>
<organism evidence="1 2">
    <name type="scientific">Hymenoscyphus fraxineus</name>
    <dbReference type="NCBI Taxonomy" id="746836"/>
    <lineage>
        <taxon>Eukaryota</taxon>
        <taxon>Fungi</taxon>
        <taxon>Dikarya</taxon>
        <taxon>Ascomycota</taxon>
        <taxon>Pezizomycotina</taxon>
        <taxon>Leotiomycetes</taxon>
        <taxon>Helotiales</taxon>
        <taxon>Helotiaceae</taxon>
        <taxon>Hymenoscyphus</taxon>
    </lineage>
</organism>
<evidence type="ECO:0000313" key="1">
    <source>
        <dbReference type="EMBL" id="CAG8956384.1"/>
    </source>
</evidence>
<reference evidence="1" key="1">
    <citation type="submission" date="2021-07" db="EMBL/GenBank/DDBJ databases">
        <authorList>
            <person name="Durling M."/>
        </authorList>
    </citation>
    <scope>NUCLEOTIDE SEQUENCE</scope>
</reference>
<gene>
    <name evidence="1" type="ORF">HYFRA_00003766</name>
</gene>
<evidence type="ECO:0000313" key="2">
    <source>
        <dbReference type="Proteomes" id="UP000696280"/>
    </source>
</evidence>